<dbReference type="RefSeq" id="WP_076622279.1">
    <property type="nucleotide sequence ID" value="NZ_BMEW01000002.1"/>
</dbReference>
<dbReference type="AlphaFoldDB" id="A0A1U7D0L9"/>
<dbReference type="Proteomes" id="UP000186559">
    <property type="component" value="Chromosome"/>
</dbReference>
<gene>
    <name evidence="2" type="ORF">Ga0080559_TMP898</name>
</gene>
<feature type="domain" description="Tip attachment protein J HDII-ins2" evidence="1">
    <location>
        <begin position="273"/>
        <end position="382"/>
    </location>
</feature>
<dbReference type="Pfam" id="PF24801">
    <property type="entry name" value="FNIII-A_GpJ"/>
    <property type="match status" value="1"/>
</dbReference>
<dbReference type="EMBL" id="CP014796">
    <property type="protein sequence ID" value="APX21694.1"/>
    <property type="molecule type" value="Genomic_DNA"/>
</dbReference>
<keyword evidence="3" id="KW-1185">Reference proteome</keyword>
<accession>A0A1U7D0L9</accession>
<organism evidence="2 3">
    <name type="scientific">Salipiger profundus</name>
    <dbReference type="NCBI Taxonomy" id="1229727"/>
    <lineage>
        <taxon>Bacteria</taxon>
        <taxon>Pseudomonadati</taxon>
        <taxon>Pseudomonadota</taxon>
        <taxon>Alphaproteobacteria</taxon>
        <taxon>Rhodobacterales</taxon>
        <taxon>Roseobacteraceae</taxon>
        <taxon>Salipiger</taxon>
    </lineage>
</organism>
<proteinExistence type="predicted"/>
<sequence>MTNVLMMRGVSPEARKPFAVAGTVTIAEIVATTLPGASEGVLARTRVAISYRDQYQVIPRAWWGRVRPHEGTTVIIRVVEGDPVSIGAWVSSAIGGAYYAATGVSLGAFALDAILVTTAIASVAITSALINSLMPQPQVPKDQKTESRYKITGWRNQVTPDEPVPYPTGQIRVAPVYAAQPFTEVVGDFQYIRALFLFGYGRLDISDIRIGETPISEFAGVDIQIREGVAGDAPVTITPDQVLEESVQVELLNPQPPIDEAGNEIDGDRVEQPHVYTTASHATQASVILHWPNGAHYNKSSGDLGWTDMDVRIRQRAAGTETWSEVTTETYVAKQREAFFRQITWTLPSRGTWEIEVTNLTPRDNGTKRNNRVFLAAVQSIRPEYPVNFDKPVALASVRIKATYELNGTLDKLNALVRRYVPVWDGEAWGEGLSRNAASAYVHALQGNHHPFPVDDAGIDWDQMADWWDYCDAKGLTYDADHRSQTSLREMLAKIAMAGRASPRHDGARWGVVIDRPQDEVADHISPRNSWDFEGSRDYIDPPDAVRVKFLDETDGYADAEIIVPWPDHAGPVNLIEEWEVPGKTHPDAVAREVHRRMLEIIHRRDRFTVMQEGPLRSATRGDKVLLSHDVLSSVQVAGRVLSVDGPYVFLDEMLRFEEGAQHAIRYLAYDAEDPVGDSALVTVFPVPGQPRGLRVAGGAPPPVGAVVLFGPAGTETVPCRVLEIEAAEDFAVRLTLTNDAEEIDALTDAYVPAEWDPIIGTAITVDLTPSAPRFAGIATIAEESLFGSPARTLRVGVASDPGDLVPIGSIEVDHRLYGAGAWTTETITGSAGSVDITGYQLDDSVELRLVAYTRSGTAGAYSATLDYLVGADSVDLAGTPDTGSISAVADLGRAVLEIAVADAYTDELRIFRTAFGDTLDTETDEIGTIAVGRNASVTYVDGDATRTNLLAGGSFNDAGPWTAGGGWAIANGAATHTAGAASTLSQAVALTAGKTYRGALTVSGRTAGSVTVQLTGGTTVATSAIDENGLALFSLDAVTGNDTVEIVATSDFDGSIEEAQIYEESAACAPQGTHAYRFAAVNSDDVASAISSAITATII</sequence>
<dbReference type="InterPro" id="IPR055385">
    <property type="entry name" value="GpJ_HDII-ins2"/>
</dbReference>
<evidence type="ECO:0000313" key="3">
    <source>
        <dbReference type="Proteomes" id="UP000186559"/>
    </source>
</evidence>
<dbReference type="KEGG" id="tpro:Ga0080559_TMP898"/>
<protein>
    <submittedName>
        <fullName evidence="2">Phage-related protein, tail component</fullName>
    </submittedName>
</protein>
<reference evidence="2 3" key="1">
    <citation type="submission" date="2016-03" db="EMBL/GenBank/DDBJ databases">
        <title>Deep-sea bacteria in the southern Pacific.</title>
        <authorList>
            <person name="Tang K."/>
        </authorList>
    </citation>
    <scope>NUCLEOTIDE SEQUENCE [LARGE SCALE GENOMIC DNA]</scope>
    <source>
        <strain evidence="2 3">JLT2016</strain>
    </source>
</reference>
<evidence type="ECO:0000313" key="2">
    <source>
        <dbReference type="EMBL" id="APX21694.1"/>
    </source>
</evidence>
<evidence type="ECO:0000259" key="1">
    <source>
        <dbReference type="Pfam" id="PF24801"/>
    </source>
</evidence>
<name>A0A1U7D0L9_9RHOB</name>
<dbReference type="STRING" id="1229727.Ga0080559_TMP898"/>